<dbReference type="InterPro" id="IPR012340">
    <property type="entry name" value="NA-bd_OB-fold"/>
</dbReference>
<evidence type="ECO:0000313" key="6">
    <source>
        <dbReference type="Proteomes" id="UP001165343"/>
    </source>
</evidence>
<feature type="domain" description="DNA replication/recombination mediator RecO N-terminal" evidence="4">
    <location>
        <begin position="1"/>
        <end position="76"/>
    </location>
</feature>
<evidence type="ECO:0000256" key="1">
    <source>
        <dbReference type="ARBA" id="ARBA00022763"/>
    </source>
</evidence>
<organism evidence="5 6">
    <name type="scientific">Sphingomonas anseongensis</name>
    <dbReference type="NCBI Taxonomy" id="2908207"/>
    <lineage>
        <taxon>Bacteria</taxon>
        <taxon>Pseudomonadati</taxon>
        <taxon>Pseudomonadota</taxon>
        <taxon>Alphaproteobacteria</taxon>
        <taxon>Sphingomonadales</taxon>
        <taxon>Sphingomonadaceae</taxon>
        <taxon>Sphingomonas</taxon>
    </lineage>
</organism>
<dbReference type="RefSeq" id="WP_249867211.1">
    <property type="nucleotide sequence ID" value="NZ_JAMGBC010000001.1"/>
</dbReference>
<dbReference type="PANTHER" id="PTHR33991:SF1">
    <property type="entry name" value="DNA REPAIR PROTEIN RECO"/>
    <property type="match status" value="1"/>
</dbReference>
<dbReference type="PANTHER" id="PTHR33991">
    <property type="entry name" value="DNA REPAIR PROTEIN RECO"/>
    <property type="match status" value="1"/>
</dbReference>
<dbReference type="Gene3D" id="2.40.50.140">
    <property type="entry name" value="Nucleic acid-binding proteins"/>
    <property type="match status" value="1"/>
</dbReference>
<name>A0ABT0RDD4_9SPHN</name>
<keyword evidence="6" id="KW-1185">Reference proteome</keyword>
<keyword evidence="1" id="KW-0227">DNA damage</keyword>
<reference evidence="5" key="1">
    <citation type="submission" date="2022-05" db="EMBL/GenBank/DDBJ databases">
        <authorList>
            <person name="Jo J.-H."/>
            <person name="Im W.-T."/>
        </authorList>
    </citation>
    <scope>NUCLEOTIDE SEQUENCE</scope>
    <source>
        <strain evidence="5">RG327</strain>
    </source>
</reference>
<dbReference type="InterPro" id="IPR003717">
    <property type="entry name" value="RecO"/>
</dbReference>
<keyword evidence="2" id="KW-0233">DNA recombination</keyword>
<protein>
    <submittedName>
        <fullName evidence="5">Recombination protein O N-terminal domain-containing protein</fullName>
    </submittedName>
</protein>
<evidence type="ECO:0000256" key="2">
    <source>
        <dbReference type="ARBA" id="ARBA00023172"/>
    </source>
</evidence>
<dbReference type="Proteomes" id="UP001165343">
    <property type="component" value="Unassembled WGS sequence"/>
</dbReference>
<evidence type="ECO:0000313" key="5">
    <source>
        <dbReference type="EMBL" id="MCL6678246.1"/>
    </source>
</evidence>
<dbReference type="Pfam" id="PF02565">
    <property type="entry name" value="RecO_C"/>
    <property type="match status" value="1"/>
</dbReference>
<dbReference type="SUPFAM" id="SSF50249">
    <property type="entry name" value="Nucleic acid-binding proteins"/>
    <property type="match status" value="1"/>
</dbReference>
<dbReference type="InterPro" id="IPR022572">
    <property type="entry name" value="DNA_rep/recomb_RecO_N"/>
</dbReference>
<dbReference type="Pfam" id="PF11967">
    <property type="entry name" value="RecO_N"/>
    <property type="match status" value="1"/>
</dbReference>
<sequence>MQIDTEAIVCGVRGHGEHGTIVRMLSPDHGMVAAYVRGGRGRRVRPILIPGNTVSAQLRWRTENQLPQATVELVQSRAPILSEPLPSAGIDWVTSLVTAALPERQPYPRLYQAMGGLLDAIEAAPSAIGWSSALVRFEQLLVAEVGYARPETDFIEGQSPAGWSEILAALNRSSRQLFGELLTGRVEALQDSRSRLLDRLARAAR</sequence>
<evidence type="ECO:0000259" key="4">
    <source>
        <dbReference type="Pfam" id="PF11967"/>
    </source>
</evidence>
<proteinExistence type="predicted"/>
<dbReference type="EMBL" id="JAMGBC010000001">
    <property type="protein sequence ID" value="MCL6678246.1"/>
    <property type="molecule type" value="Genomic_DNA"/>
</dbReference>
<comment type="caution">
    <text evidence="5">The sequence shown here is derived from an EMBL/GenBank/DDBJ whole genome shotgun (WGS) entry which is preliminary data.</text>
</comment>
<gene>
    <name evidence="5" type="ORF">LZ519_02790</name>
</gene>
<evidence type="ECO:0000256" key="3">
    <source>
        <dbReference type="ARBA" id="ARBA00023204"/>
    </source>
</evidence>
<accession>A0ABT0RDD4</accession>
<keyword evidence="3" id="KW-0234">DNA repair</keyword>